<sequence length="108" mass="12514">MEQFDGDELITINLRKYHYLIECRKKVAKFDFVIRLLEMDDDKLAKKISEFDITEHRANVLKESGIVTVRDLKHFIINNYPTDVDISSVTFRGFGSTGSEKLLCSVLK</sequence>
<gene>
    <name evidence="1" type="ORF">SAMN05660226_02313</name>
</gene>
<dbReference type="RefSeq" id="WP_079717009.1">
    <property type="nucleotide sequence ID" value="NZ_FUYS01000005.1"/>
</dbReference>
<evidence type="ECO:0000313" key="2">
    <source>
        <dbReference type="Proteomes" id="UP000190541"/>
    </source>
</evidence>
<proteinExistence type="predicted"/>
<dbReference type="EMBL" id="FUYS01000005">
    <property type="protein sequence ID" value="SKB62557.1"/>
    <property type="molecule type" value="Genomic_DNA"/>
</dbReference>
<organism evidence="1 2">
    <name type="scientific">Parapedobacter luteus</name>
    <dbReference type="NCBI Taxonomy" id="623280"/>
    <lineage>
        <taxon>Bacteria</taxon>
        <taxon>Pseudomonadati</taxon>
        <taxon>Bacteroidota</taxon>
        <taxon>Sphingobacteriia</taxon>
        <taxon>Sphingobacteriales</taxon>
        <taxon>Sphingobacteriaceae</taxon>
        <taxon>Parapedobacter</taxon>
    </lineage>
</organism>
<evidence type="ECO:0000313" key="1">
    <source>
        <dbReference type="EMBL" id="SKB62557.1"/>
    </source>
</evidence>
<name>A0A1T5CT52_9SPHI</name>
<dbReference type="STRING" id="623280.SAMN05660226_02313"/>
<accession>A0A1T5CT52</accession>
<keyword evidence="2" id="KW-1185">Reference proteome</keyword>
<dbReference type="Proteomes" id="UP000190541">
    <property type="component" value="Unassembled WGS sequence"/>
</dbReference>
<protein>
    <submittedName>
        <fullName evidence="1">Uncharacterized protein</fullName>
    </submittedName>
</protein>
<reference evidence="1 2" key="1">
    <citation type="submission" date="2017-02" db="EMBL/GenBank/DDBJ databases">
        <authorList>
            <person name="Peterson S.W."/>
        </authorList>
    </citation>
    <scope>NUCLEOTIDE SEQUENCE [LARGE SCALE GENOMIC DNA]</scope>
    <source>
        <strain evidence="1 2">DSM 22899</strain>
    </source>
</reference>
<dbReference type="AlphaFoldDB" id="A0A1T5CT52"/>